<keyword evidence="1 4" id="KW-0238">DNA-binding</keyword>
<organism evidence="6 7">
    <name type="scientific">Lingula anatina</name>
    <name type="common">Brachiopod</name>
    <name type="synonym">Lingula unguis</name>
    <dbReference type="NCBI Taxonomy" id="7574"/>
    <lineage>
        <taxon>Eukaryota</taxon>
        <taxon>Metazoa</taxon>
        <taxon>Spiralia</taxon>
        <taxon>Lophotrochozoa</taxon>
        <taxon>Brachiopoda</taxon>
        <taxon>Linguliformea</taxon>
        <taxon>Lingulata</taxon>
        <taxon>Lingulida</taxon>
        <taxon>Linguloidea</taxon>
        <taxon>Lingulidae</taxon>
        <taxon>Lingula</taxon>
    </lineage>
</organism>
<dbReference type="Gene3D" id="1.10.10.60">
    <property type="entry name" value="Homeodomain-like"/>
    <property type="match status" value="1"/>
</dbReference>
<proteinExistence type="predicted"/>
<dbReference type="InterPro" id="IPR001356">
    <property type="entry name" value="HD"/>
</dbReference>
<dbReference type="SMART" id="SM00389">
    <property type="entry name" value="HOX"/>
    <property type="match status" value="1"/>
</dbReference>
<dbReference type="CDD" id="cd00086">
    <property type="entry name" value="homeodomain"/>
    <property type="match status" value="1"/>
</dbReference>
<dbReference type="KEGG" id="lak:112042515"/>
<keyword evidence="2 4" id="KW-0371">Homeobox</keyword>
<protein>
    <submittedName>
        <fullName evidence="7">Homeobox protein knotted-1-like 8</fullName>
    </submittedName>
</protein>
<dbReference type="GO" id="GO:0005634">
    <property type="term" value="C:nucleus"/>
    <property type="evidence" value="ECO:0007669"/>
    <property type="project" value="UniProtKB-SubCell"/>
</dbReference>
<dbReference type="InterPro" id="IPR009057">
    <property type="entry name" value="Homeodomain-like_sf"/>
</dbReference>
<dbReference type="GO" id="GO:0003677">
    <property type="term" value="F:DNA binding"/>
    <property type="evidence" value="ECO:0007669"/>
    <property type="project" value="UniProtKB-UniRule"/>
</dbReference>
<dbReference type="GO" id="GO:0006355">
    <property type="term" value="P:regulation of DNA-templated transcription"/>
    <property type="evidence" value="ECO:0007669"/>
    <property type="project" value="InterPro"/>
</dbReference>
<keyword evidence="3 4" id="KW-0539">Nucleus</keyword>
<keyword evidence="6" id="KW-1185">Reference proteome</keyword>
<reference evidence="7" key="1">
    <citation type="submission" date="2025-08" db="UniProtKB">
        <authorList>
            <consortium name="RefSeq"/>
        </authorList>
    </citation>
    <scope>IDENTIFICATION</scope>
    <source>
        <tissue evidence="7">Gonads</tissue>
    </source>
</reference>
<dbReference type="GeneID" id="112042515"/>
<dbReference type="PROSITE" id="PS50071">
    <property type="entry name" value="HOMEOBOX_2"/>
    <property type="match status" value="1"/>
</dbReference>
<evidence type="ECO:0000313" key="6">
    <source>
        <dbReference type="Proteomes" id="UP000085678"/>
    </source>
</evidence>
<dbReference type="OMA" id="SQVKAWF"/>
<feature type="domain" description="Homeobox" evidence="5">
    <location>
        <begin position="165"/>
        <end position="228"/>
    </location>
</feature>
<feature type="DNA-binding region" description="Homeobox" evidence="4">
    <location>
        <begin position="167"/>
        <end position="229"/>
    </location>
</feature>
<dbReference type="InterPro" id="IPR050224">
    <property type="entry name" value="TALE_homeobox"/>
</dbReference>
<dbReference type="OrthoDB" id="4187154at2759"/>
<dbReference type="RefSeq" id="XP_023932951.1">
    <property type="nucleotide sequence ID" value="XM_024077183.1"/>
</dbReference>
<name>A0A2R2MRS1_LINAN</name>
<dbReference type="Pfam" id="PF05920">
    <property type="entry name" value="Homeobox_KN"/>
    <property type="match status" value="1"/>
</dbReference>
<accession>A0A2R2MRS1</accession>
<evidence type="ECO:0000256" key="4">
    <source>
        <dbReference type="PROSITE-ProRule" id="PRU00108"/>
    </source>
</evidence>
<evidence type="ECO:0000313" key="7">
    <source>
        <dbReference type="RefSeq" id="XP_023932951.1"/>
    </source>
</evidence>
<dbReference type="InterPro" id="IPR008422">
    <property type="entry name" value="KN_HD"/>
</dbReference>
<dbReference type="PANTHER" id="PTHR11850">
    <property type="entry name" value="HOMEOBOX PROTEIN TRANSCRIPTION FACTORS"/>
    <property type="match status" value="1"/>
</dbReference>
<evidence type="ECO:0000256" key="2">
    <source>
        <dbReference type="ARBA" id="ARBA00023155"/>
    </source>
</evidence>
<dbReference type="STRING" id="7574.A0A2R2MRS1"/>
<gene>
    <name evidence="7" type="primary">LOC112042515</name>
</gene>
<dbReference type="Proteomes" id="UP000085678">
    <property type="component" value="Unplaced"/>
</dbReference>
<sequence length="325" mass="37068">MASLVDQATRHQSTGLQVRDGKLLQLSAHPMFSELQATLATQCQQAAVPYSLVSPEKMSSGQQEGQATPVLEAVLHSEFRKLSSLQNEKVAQLESFFNTQCAVIETQRSDAIADLAGTMDRSSFEHQLKLIHKFHDQQRVHLTLRVSASLNLLKDSLPEDPELCTTKKTKNRLLNPKAVEIMQNWYDMHCENPYPTEEEKRDLAEQGGISLGQVKAWFANKRNRNCNTKPKHHRRKAAEDFPKIYSRQNSTEVNTSSKPCDRKVLNAWENNISDHKNFDNNRSHKIHSDFSQQEYNDMIKELGELVQTTTTISQKDLILTSDFDF</sequence>
<comment type="subcellular location">
    <subcellularLocation>
        <location evidence="4">Nucleus</location>
    </subcellularLocation>
</comment>
<dbReference type="InParanoid" id="A0A2R2MRS1"/>
<dbReference type="SUPFAM" id="SSF46689">
    <property type="entry name" value="Homeodomain-like"/>
    <property type="match status" value="1"/>
</dbReference>
<evidence type="ECO:0000259" key="5">
    <source>
        <dbReference type="PROSITE" id="PS50071"/>
    </source>
</evidence>
<evidence type="ECO:0000256" key="3">
    <source>
        <dbReference type="ARBA" id="ARBA00023242"/>
    </source>
</evidence>
<dbReference type="AlphaFoldDB" id="A0A2R2MRS1"/>
<evidence type="ECO:0000256" key="1">
    <source>
        <dbReference type="ARBA" id="ARBA00023125"/>
    </source>
</evidence>